<dbReference type="PANTHER" id="PTHR43464:SF19">
    <property type="entry name" value="UBIQUINONE BIOSYNTHESIS O-METHYLTRANSFERASE, MITOCHONDRIAL"/>
    <property type="match status" value="1"/>
</dbReference>
<keyword evidence="4 5" id="KW-0949">S-adenosyl-L-methionine</keyword>
<dbReference type="EC" id="2.1.1.64" evidence="5"/>
<evidence type="ECO:0000313" key="7">
    <source>
        <dbReference type="Proteomes" id="UP000555728"/>
    </source>
</evidence>
<keyword evidence="7" id="KW-1185">Reference proteome</keyword>
<comment type="catalytic activity">
    <reaction evidence="5">
        <text>a 3-(all-trans-polyprenyl)benzene-1,2-diol + S-adenosyl-L-methionine = a 2-methoxy-6-(all-trans-polyprenyl)phenol + S-adenosyl-L-homocysteine + H(+)</text>
        <dbReference type="Rhea" id="RHEA:31411"/>
        <dbReference type="Rhea" id="RHEA-COMP:9550"/>
        <dbReference type="Rhea" id="RHEA-COMP:9551"/>
        <dbReference type="ChEBI" id="CHEBI:15378"/>
        <dbReference type="ChEBI" id="CHEBI:57856"/>
        <dbReference type="ChEBI" id="CHEBI:59789"/>
        <dbReference type="ChEBI" id="CHEBI:62729"/>
        <dbReference type="ChEBI" id="CHEBI:62731"/>
        <dbReference type="EC" id="2.1.1.222"/>
    </reaction>
</comment>
<evidence type="ECO:0000256" key="2">
    <source>
        <dbReference type="ARBA" id="ARBA00022679"/>
    </source>
</evidence>
<evidence type="ECO:0000256" key="4">
    <source>
        <dbReference type="ARBA" id="ARBA00022691"/>
    </source>
</evidence>
<keyword evidence="3 5" id="KW-0831">Ubiquinone biosynthesis</keyword>
<dbReference type="GO" id="GO:0061542">
    <property type="term" value="F:3-demethylubiquinol 3-O-methyltransferase activity"/>
    <property type="evidence" value="ECO:0007669"/>
    <property type="project" value="UniProtKB-UniRule"/>
</dbReference>
<dbReference type="GO" id="GO:0102208">
    <property type="term" value="F:2-polyprenyl-6-hydroxyphenol methylase activity"/>
    <property type="evidence" value="ECO:0007669"/>
    <property type="project" value="UniProtKB-EC"/>
</dbReference>
<evidence type="ECO:0000313" key="6">
    <source>
        <dbReference type="EMBL" id="MBB4285953.1"/>
    </source>
</evidence>
<dbReference type="Pfam" id="PF13489">
    <property type="entry name" value="Methyltransf_23"/>
    <property type="match status" value="1"/>
</dbReference>
<feature type="binding site" evidence="5">
    <location>
        <position position="79"/>
    </location>
    <ligand>
        <name>S-adenosyl-L-methionine</name>
        <dbReference type="ChEBI" id="CHEBI:59789"/>
    </ligand>
</feature>
<reference evidence="6 7" key="1">
    <citation type="submission" date="2020-08" db="EMBL/GenBank/DDBJ databases">
        <title>Genome sequencing of Purple Non-Sulfur Bacteria from various extreme environments.</title>
        <authorList>
            <person name="Mayer M."/>
        </authorList>
    </citation>
    <scope>NUCLEOTIDE SEQUENCE [LARGE SCALE GENOMIC DNA]</scope>
    <source>
        <strain evidence="6 7">JA135</strain>
    </source>
</reference>
<dbReference type="UniPathway" id="UPA00232"/>
<dbReference type="AlphaFoldDB" id="A0A7W6RZ89"/>
<organism evidence="6 7">
    <name type="scientific">Roseospira goensis</name>
    <dbReference type="NCBI Taxonomy" id="391922"/>
    <lineage>
        <taxon>Bacteria</taxon>
        <taxon>Pseudomonadati</taxon>
        <taxon>Pseudomonadota</taxon>
        <taxon>Alphaproteobacteria</taxon>
        <taxon>Rhodospirillales</taxon>
        <taxon>Rhodospirillaceae</taxon>
        <taxon>Roseospira</taxon>
    </lineage>
</organism>
<dbReference type="RefSeq" id="WP_184434046.1">
    <property type="nucleotide sequence ID" value="NZ_JACIGI010000011.1"/>
</dbReference>
<feature type="binding site" evidence="5">
    <location>
        <position position="143"/>
    </location>
    <ligand>
        <name>S-adenosyl-L-methionine</name>
        <dbReference type="ChEBI" id="CHEBI:59789"/>
    </ligand>
</feature>
<feature type="binding site" evidence="5">
    <location>
        <position position="100"/>
    </location>
    <ligand>
        <name>S-adenosyl-L-methionine</name>
        <dbReference type="ChEBI" id="CHEBI:59789"/>
    </ligand>
</feature>
<dbReference type="GO" id="GO:0010420">
    <property type="term" value="F:polyprenyldihydroxybenzoate methyltransferase activity"/>
    <property type="evidence" value="ECO:0007669"/>
    <property type="project" value="InterPro"/>
</dbReference>
<feature type="binding site" evidence="5">
    <location>
        <position position="48"/>
    </location>
    <ligand>
        <name>S-adenosyl-L-methionine</name>
        <dbReference type="ChEBI" id="CHEBI:59789"/>
    </ligand>
</feature>
<dbReference type="NCBIfam" id="TIGR01983">
    <property type="entry name" value="UbiG"/>
    <property type="match status" value="1"/>
</dbReference>
<evidence type="ECO:0000256" key="1">
    <source>
        <dbReference type="ARBA" id="ARBA00022603"/>
    </source>
</evidence>
<comment type="function">
    <text evidence="5">O-methyltransferase that catalyzes the 2 O-methylation steps in the ubiquinone biosynthetic pathway.</text>
</comment>
<comment type="similarity">
    <text evidence="5">Belongs to the methyltransferase superfamily. UbiG/COQ3 family.</text>
</comment>
<dbReference type="Gene3D" id="3.40.50.150">
    <property type="entry name" value="Vaccinia Virus protein VP39"/>
    <property type="match status" value="1"/>
</dbReference>
<gene>
    <name evidence="5" type="primary">ubiG</name>
    <name evidence="6" type="ORF">GGD88_001676</name>
</gene>
<protein>
    <recommendedName>
        <fullName evidence="5">Ubiquinone biosynthesis O-methyltransferase</fullName>
    </recommendedName>
    <alternativeName>
        <fullName evidence="5">2-polyprenyl-6-hydroxyphenol methylase</fullName>
        <ecNumber evidence="5">2.1.1.222</ecNumber>
    </alternativeName>
    <alternativeName>
        <fullName evidence="5">3-demethylubiquinone 3-O-methyltransferase</fullName>
        <ecNumber evidence="5">2.1.1.64</ecNumber>
    </alternativeName>
</protein>
<dbReference type="SUPFAM" id="SSF53335">
    <property type="entry name" value="S-adenosyl-L-methionine-dependent methyltransferases"/>
    <property type="match status" value="1"/>
</dbReference>
<dbReference type="PANTHER" id="PTHR43464">
    <property type="entry name" value="METHYLTRANSFERASE"/>
    <property type="match status" value="1"/>
</dbReference>
<comment type="catalytic activity">
    <reaction evidence="5">
        <text>a 3-demethylubiquinol + S-adenosyl-L-methionine = a ubiquinol + S-adenosyl-L-homocysteine + H(+)</text>
        <dbReference type="Rhea" id="RHEA:44380"/>
        <dbReference type="Rhea" id="RHEA-COMP:9566"/>
        <dbReference type="Rhea" id="RHEA-COMP:10914"/>
        <dbReference type="ChEBI" id="CHEBI:15378"/>
        <dbReference type="ChEBI" id="CHEBI:17976"/>
        <dbReference type="ChEBI" id="CHEBI:57856"/>
        <dbReference type="ChEBI" id="CHEBI:59789"/>
        <dbReference type="ChEBI" id="CHEBI:84422"/>
        <dbReference type="EC" id="2.1.1.64"/>
    </reaction>
</comment>
<keyword evidence="2 5" id="KW-0808">Transferase</keyword>
<comment type="caution">
    <text evidence="6">The sequence shown here is derived from an EMBL/GenBank/DDBJ whole genome shotgun (WGS) entry which is preliminary data.</text>
</comment>
<sequence length="254" mass="27436">MTAAAKPADTPRASSALDDEVAKFAAMAEKWWDPDGPFRPLHKFNPKRLAYIRDQASARFDRDIDQRTPFAGLTLLDIGCGGGLLCEPMARLGFQVTGIDATEKNVKTAAVHAEQSGLDITYRHATPETLVAEGLRFDVVLTMEVVEHVADVDAFLMSCGTLVKPGGLLVGATLNRTLKALALAKVGAEYVLGWLPRGTHDWRKFVKPSEFAAGLRAGGLTVDGFAGMTYSPFADAWSLSRDIDVNYMVAAHKA</sequence>
<name>A0A7W6RZ89_9PROT</name>
<dbReference type="HAMAP" id="MF_00472">
    <property type="entry name" value="UbiG"/>
    <property type="match status" value="1"/>
</dbReference>
<dbReference type="CDD" id="cd02440">
    <property type="entry name" value="AdoMet_MTases"/>
    <property type="match status" value="1"/>
</dbReference>
<evidence type="ECO:0000256" key="3">
    <source>
        <dbReference type="ARBA" id="ARBA00022688"/>
    </source>
</evidence>
<proteinExistence type="inferred from homology"/>
<accession>A0A7W6RZ89</accession>
<dbReference type="Proteomes" id="UP000555728">
    <property type="component" value="Unassembled WGS sequence"/>
</dbReference>
<evidence type="ECO:0000256" key="5">
    <source>
        <dbReference type="HAMAP-Rule" id="MF_00472"/>
    </source>
</evidence>
<dbReference type="InterPro" id="IPR010233">
    <property type="entry name" value="UbiG_MeTrfase"/>
</dbReference>
<keyword evidence="6" id="KW-0830">Ubiquinone</keyword>
<keyword evidence="1 5" id="KW-0489">Methyltransferase</keyword>
<comment type="pathway">
    <text evidence="5">Cofactor biosynthesis; ubiquinone biosynthesis.</text>
</comment>
<dbReference type="EC" id="2.1.1.222" evidence="5"/>
<dbReference type="GO" id="GO:0032259">
    <property type="term" value="P:methylation"/>
    <property type="evidence" value="ECO:0007669"/>
    <property type="project" value="UniProtKB-KW"/>
</dbReference>
<dbReference type="InterPro" id="IPR029063">
    <property type="entry name" value="SAM-dependent_MTases_sf"/>
</dbReference>
<dbReference type="EMBL" id="JACIGI010000011">
    <property type="protein sequence ID" value="MBB4285953.1"/>
    <property type="molecule type" value="Genomic_DNA"/>
</dbReference>